<feature type="coiled-coil region" evidence="1">
    <location>
        <begin position="374"/>
        <end position="409"/>
    </location>
</feature>
<keyword evidence="4" id="KW-1185">Reference proteome</keyword>
<gene>
    <name evidence="3" type="ORF">AJ80_00284</name>
</gene>
<evidence type="ECO:0000313" key="3">
    <source>
        <dbReference type="EMBL" id="PGH28029.1"/>
    </source>
</evidence>
<dbReference type="Proteomes" id="UP000224634">
    <property type="component" value="Unassembled WGS sequence"/>
</dbReference>
<reference evidence="3 4" key="1">
    <citation type="submission" date="2017-10" db="EMBL/GenBank/DDBJ databases">
        <title>Comparative genomics in systemic dimorphic fungi from Ajellomycetaceae.</title>
        <authorList>
            <person name="Munoz J.F."/>
            <person name="Mcewen J.G."/>
            <person name="Clay O.K."/>
            <person name="Cuomo C.A."/>
        </authorList>
    </citation>
    <scope>NUCLEOTIDE SEQUENCE [LARGE SCALE GENOMIC DNA]</scope>
    <source>
        <strain evidence="3 4">UAMH7299</strain>
    </source>
</reference>
<keyword evidence="1" id="KW-0175">Coiled coil</keyword>
<dbReference type="SUPFAM" id="SSF57184">
    <property type="entry name" value="Growth factor receptor domain"/>
    <property type="match status" value="1"/>
</dbReference>
<proteinExistence type="predicted"/>
<dbReference type="AlphaFoldDB" id="A0A2B7Z461"/>
<dbReference type="InterPro" id="IPR009030">
    <property type="entry name" value="Growth_fac_rcpt_cys_sf"/>
</dbReference>
<evidence type="ECO:0000313" key="4">
    <source>
        <dbReference type="Proteomes" id="UP000224634"/>
    </source>
</evidence>
<accession>A0A2B7Z461</accession>
<name>A0A2B7Z461_POLH7</name>
<feature type="chain" id="PRO_5012925416" evidence="2">
    <location>
        <begin position="26"/>
        <end position="637"/>
    </location>
</feature>
<dbReference type="OrthoDB" id="4355152at2759"/>
<dbReference type="EMBL" id="PDNA01000002">
    <property type="protein sequence ID" value="PGH28029.1"/>
    <property type="molecule type" value="Genomic_DNA"/>
</dbReference>
<keyword evidence="2" id="KW-0732">Signal</keyword>
<protein>
    <submittedName>
        <fullName evidence="3">Uncharacterized protein</fullName>
    </submittedName>
</protein>
<sequence length="637" mass="71269">MPTNSAGYLLLRIAWILVLGQLVAGAPSFDYALTKRDRSDRERVRMLPWMSMWRGRVVVPGKLDPDWEPENKHDAEGIKAKLKEFAQWGYLSIVEEHGGHNIDLVAALYVPGNGVWLSSMPSGPGAQYILDRKIAAPSWEDMAGRVAGKADDFGAEDGAIFYCEQRLKARGQELRRRDNQLRGFPDGTHLVVHGRSTLEDDHGPLPPCLHHNLQTTPSCLESIGRLNILFSDAPRPAPDRVALRPRAAPKKDKTCRNQCKKCAPNEIQNNNCKSCKACPKGQKPDAKKKKCIPEQKECKKCAKNEIQAADCKSCKACPKGQVPDGTKKKCIPKPKGCKICGKNEIDSDDCMSCKACPKGKKPNSSRNICIPDNAAQKKKEAQFQEMKKKKIKEARKKKKEARFQKMKKKKIADFKRTELKNRKKARMGKCLTIVPIMMIGDSLNWVSSFFDEKFLESDTMMVHWPADLPKPVGNIDSDEYITEWIALAIQLDEVRQEACPNNAKHMCIRSLSDSAMSEKRSNETISVIRDLMARGTEGDNEPHQHKKRVFWFISLILNFVRSAVTSFLRLGASAVRIGGRFGKLLKKGDNAFKIAQKATGRGRKGNKGANIDDMKNAAKKIAGNHNWKKCLTGKKPG</sequence>
<evidence type="ECO:0000256" key="2">
    <source>
        <dbReference type="SAM" id="SignalP"/>
    </source>
</evidence>
<evidence type="ECO:0000256" key="1">
    <source>
        <dbReference type="SAM" id="Coils"/>
    </source>
</evidence>
<comment type="caution">
    <text evidence="3">The sequence shown here is derived from an EMBL/GenBank/DDBJ whole genome shotgun (WGS) entry which is preliminary data.</text>
</comment>
<organism evidence="3 4">
    <name type="scientific">Polytolypa hystricis (strain UAMH7299)</name>
    <dbReference type="NCBI Taxonomy" id="1447883"/>
    <lineage>
        <taxon>Eukaryota</taxon>
        <taxon>Fungi</taxon>
        <taxon>Dikarya</taxon>
        <taxon>Ascomycota</taxon>
        <taxon>Pezizomycotina</taxon>
        <taxon>Eurotiomycetes</taxon>
        <taxon>Eurotiomycetidae</taxon>
        <taxon>Onygenales</taxon>
        <taxon>Onygenales incertae sedis</taxon>
        <taxon>Polytolypa</taxon>
    </lineage>
</organism>
<feature type="signal peptide" evidence="2">
    <location>
        <begin position="1"/>
        <end position="25"/>
    </location>
</feature>